<evidence type="ECO:0000313" key="6">
    <source>
        <dbReference type="Proteomes" id="UP000184501"/>
    </source>
</evidence>
<gene>
    <name evidence="5" type="ORF">SAMN05444320_109131</name>
</gene>
<dbReference type="GO" id="GO:0016757">
    <property type="term" value="F:glycosyltransferase activity"/>
    <property type="evidence" value="ECO:0007669"/>
    <property type="project" value="UniProtKB-KW"/>
</dbReference>
<evidence type="ECO:0000259" key="4">
    <source>
        <dbReference type="Pfam" id="PF13439"/>
    </source>
</evidence>
<dbReference type="PANTHER" id="PTHR46401:SF2">
    <property type="entry name" value="GLYCOSYLTRANSFERASE WBBK-RELATED"/>
    <property type="match status" value="1"/>
</dbReference>
<proteinExistence type="predicted"/>
<dbReference type="PANTHER" id="PTHR46401">
    <property type="entry name" value="GLYCOSYLTRANSFERASE WBBK-RELATED"/>
    <property type="match status" value="1"/>
</dbReference>
<dbReference type="InterPro" id="IPR001296">
    <property type="entry name" value="Glyco_trans_1"/>
</dbReference>
<organism evidence="5 6">
    <name type="scientific">Streptoalloteichus hindustanus</name>
    <dbReference type="NCBI Taxonomy" id="2017"/>
    <lineage>
        <taxon>Bacteria</taxon>
        <taxon>Bacillati</taxon>
        <taxon>Actinomycetota</taxon>
        <taxon>Actinomycetes</taxon>
        <taxon>Pseudonocardiales</taxon>
        <taxon>Pseudonocardiaceae</taxon>
        <taxon>Streptoalloteichus</taxon>
    </lineage>
</organism>
<dbReference type="Proteomes" id="UP000184501">
    <property type="component" value="Unassembled WGS sequence"/>
</dbReference>
<reference evidence="5 6" key="1">
    <citation type="submission" date="2016-11" db="EMBL/GenBank/DDBJ databases">
        <authorList>
            <person name="Jaros S."/>
            <person name="Januszkiewicz K."/>
            <person name="Wedrychowicz H."/>
        </authorList>
    </citation>
    <scope>NUCLEOTIDE SEQUENCE [LARGE SCALE GENOMIC DNA]</scope>
    <source>
        <strain evidence="5 6">DSM 44523</strain>
    </source>
</reference>
<evidence type="ECO:0000256" key="2">
    <source>
        <dbReference type="ARBA" id="ARBA00022679"/>
    </source>
</evidence>
<accession>A0A1M5K537</accession>
<dbReference type="AlphaFoldDB" id="A0A1M5K537"/>
<evidence type="ECO:0000313" key="5">
    <source>
        <dbReference type="EMBL" id="SHG47353.1"/>
    </source>
</evidence>
<evidence type="ECO:0000259" key="3">
    <source>
        <dbReference type="Pfam" id="PF00534"/>
    </source>
</evidence>
<dbReference type="STRING" id="2017.SAMN05444320_109131"/>
<dbReference type="Pfam" id="PF13439">
    <property type="entry name" value="Glyco_transf_4"/>
    <property type="match status" value="1"/>
</dbReference>
<dbReference type="Gene3D" id="3.40.50.2000">
    <property type="entry name" value="Glycogen Phosphorylase B"/>
    <property type="match status" value="2"/>
</dbReference>
<feature type="domain" description="Glycosyl transferase family 1" evidence="3">
    <location>
        <begin position="196"/>
        <end position="349"/>
    </location>
</feature>
<keyword evidence="2 5" id="KW-0808">Transferase</keyword>
<protein>
    <submittedName>
        <fullName evidence="5">Glycosyltransferase involved in cell wall bisynthesis</fullName>
    </submittedName>
</protein>
<dbReference type="SUPFAM" id="SSF53756">
    <property type="entry name" value="UDP-Glycosyltransferase/glycogen phosphorylase"/>
    <property type="match status" value="1"/>
</dbReference>
<dbReference type="InterPro" id="IPR028098">
    <property type="entry name" value="Glyco_trans_4-like_N"/>
</dbReference>
<keyword evidence="1" id="KW-0328">Glycosyltransferase</keyword>
<dbReference type="CDD" id="cd03809">
    <property type="entry name" value="GT4_MtfB-like"/>
    <property type="match status" value="1"/>
</dbReference>
<dbReference type="EMBL" id="FQVN01000009">
    <property type="protein sequence ID" value="SHG47353.1"/>
    <property type="molecule type" value="Genomic_DNA"/>
</dbReference>
<feature type="domain" description="Glycosyltransferase subfamily 4-like N-terminal" evidence="4">
    <location>
        <begin position="16"/>
        <end position="172"/>
    </location>
</feature>
<evidence type="ECO:0000256" key="1">
    <source>
        <dbReference type="ARBA" id="ARBA00022676"/>
    </source>
</evidence>
<dbReference type="RefSeq" id="WP_073488096.1">
    <property type="nucleotide sequence ID" value="NZ_FQVN01000009.1"/>
</dbReference>
<keyword evidence="6" id="KW-1185">Reference proteome</keyword>
<sequence length="378" mass="38865">MPQLVVITEQLLAPVPGGTGRYTAELAAALAATAPAGWEVGGVVSRHADPSAAVIPGVAGPRVLPLPRRALVAAWEQGVPLWPGGDAVHAPTPLAPPASRRNRPLVVTVHDTVPWTHPETLTRRGALWHRKVIRRAADRADALVVPTSAVAAELGRHAPGGARVHVVGEGVPAALATPPPAGVADGVVARLGLPAEYVLAVGTIEPRKGVETLVEAMGRADAPDLPLVLAGAPGWGGVDPVALARRHYLPAERLVVLGRVSDEELAVVLHRARVLAAPSMAEGFGLPVLEAMAAGVPVVHSDAPALVEVAGGAGVVVKRGDAAGLARALRAVADDPARRAEMAEAGRRRAAGFAWTSAAEAVWRVHLELHGARRGGLR</sequence>
<dbReference type="OrthoDB" id="9801609at2"/>
<name>A0A1M5K537_STRHI</name>
<dbReference type="Pfam" id="PF00534">
    <property type="entry name" value="Glycos_transf_1"/>
    <property type="match status" value="1"/>
</dbReference>
<dbReference type="GO" id="GO:0009103">
    <property type="term" value="P:lipopolysaccharide biosynthetic process"/>
    <property type="evidence" value="ECO:0007669"/>
    <property type="project" value="TreeGrafter"/>
</dbReference>